<keyword evidence="1" id="KW-0175">Coiled coil</keyword>
<feature type="domain" description="Transposase (putative) gypsy type" evidence="3">
    <location>
        <begin position="141"/>
        <end position="203"/>
    </location>
</feature>
<dbReference type="OrthoDB" id="1752359at2759"/>
<dbReference type="AlphaFoldDB" id="A0A484N3C4"/>
<proteinExistence type="predicted"/>
<dbReference type="EMBL" id="OOIL02005712">
    <property type="protein sequence ID" value="VFQ95801.1"/>
    <property type="molecule type" value="Genomic_DNA"/>
</dbReference>
<keyword evidence="5" id="KW-1185">Reference proteome</keyword>
<evidence type="ECO:0000256" key="1">
    <source>
        <dbReference type="SAM" id="Coils"/>
    </source>
</evidence>
<feature type="region of interest" description="Disordered" evidence="2">
    <location>
        <begin position="325"/>
        <end position="370"/>
    </location>
</feature>
<evidence type="ECO:0000256" key="2">
    <source>
        <dbReference type="SAM" id="MobiDB-lite"/>
    </source>
</evidence>
<evidence type="ECO:0000313" key="4">
    <source>
        <dbReference type="EMBL" id="VFQ95801.1"/>
    </source>
</evidence>
<dbReference type="Proteomes" id="UP000595140">
    <property type="component" value="Unassembled WGS sequence"/>
</dbReference>
<dbReference type="Pfam" id="PF04195">
    <property type="entry name" value="Transposase_28"/>
    <property type="match status" value="1"/>
</dbReference>
<dbReference type="InterPro" id="IPR007321">
    <property type="entry name" value="Transposase_28"/>
</dbReference>
<feature type="compositionally biased region" description="Basic and acidic residues" evidence="2">
    <location>
        <begin position="325"/>
        <end position="349"/>
    </location>
</feature>
<feature type="region of interest" description="Disordered" evidence="2">
    <location>
        <begin position="418"/>
        <end position="443"/>
    </location>
</feature>
<organism evidence="4 5">
    <name type="scientific">Cuscuta campestris</name>
    <dbReference type="NCBI Taxonomy" id="132261"/>
    <lineage>
        <taxon>Eukaryota</taxon>
        <taxon>Viridiplantae</taxon>
        <taxon>Streptophyta</taxon>
        <taxon>Embryophyta</taxon>
        <taxon>Tracheophyta</taxon>
        <taxon>Spermatophyta</taxon>
        <taxon>Magnoliopsida</taxon>
        <taxon>eudicotyledons</taxon>
        <taxon>Gunneridae</taxon>
        <taxon>Pentapetalae</taxon>
        <taxon>asterids</taxon>
        <taxon>lamiids</taxon>
        <taxon>Solanales</taxon>
        <taxon>Convolvulaceae</taxon>
        <taxon>Cuscuteae</taxon>
        <taxon>Cuscuta</taxon>
        <taxon>Cuscuta subgen. Grammica</taxon>
        <taxon>Cuscuta sect. Cleistogrammica</taxon>
    </lineage>
</organism>
<sequence length="745" mass="82453">MTSSDSNPSTPAVDSAVVCFEEMYRLDPSLRPDGLTGGIDHSRILSAVPLRTSVTVASSSQAPPLNKKKKKSRTVQRKNPKSLPVTALETGPITNTGCLLLDIDFDEVLRFVGDGYVVRRPHTTNHVFSVTCPDTEVGVHVASMRYDLRFPPHDLIVQFLNFYNLLPGQLSPHSYYCFSIFLIKCHQRGVPWSLDLFRYMFKISKVGAFEGNSYAVVSSQAECGMAVFPSSLKLWKAKFVFISGFPRDRHPFHARFPECHTFIRHPWPAATPELQAHAQKLLEDCRPKPPHVYTVCTEQNLAEVGILISLERQFQLSEAVLESLPKHGLEESAPRSEDIESGDNEREDGGEAGNDEESWQPSCSEGVAGTKPSGDLSLLSRFFMLDAESFNYCFVLAGDMNPVEVIRKAKLLARNRGRGAEVQQGSPPVGATGSVASARTQEGALARNQRKRMLIQVEDEETASEQDVVLTESPTGKRPGCLRGGKSPTSFDKADENVSAKLSLIIERRAGAEFSSSVNFLASVETELSRLRKLAETERERAAELEMQAVAKSEEVVRVQGLLKESEESASQLTASMAGLEGRLRQSEGRISELDVELAEVVSAQRSAEVERDQLLAEREQVVAAEKERAVSDFLQSPSFKETCLERMAAFYEDWLKTEADTEKMAVEGTKWFESGVHHGINLVLRRTRRVDPSFPPPGVDIPEMHDPNLNDELGENPDYLGTPEHEDTGADKDVGEEPPSDVHP</sequence>
<evidence type="ECO:0000313" key="5">
    <source>
        <dbReference type="Proteomes" id="UP000595140"/>
    </source>
</evidence>
<reference evidence="4 5" key="1">
    <citation type="submission" date="2018-04" db="EMBL/GenBank/DDBJ databases">
        <authorList>
            <person name="Vogel A."/>
        </authorList>
    </citation>
    <scope>NUCLEOTIDE SEQUENCE [LARGE SCALE GENOMIC DNA]</scope>
</reference>
<evidence type="ECO:0000259" key="3">
    <source>
        <dbReference type="Pfam" id="PF04195"/>
    </source>
</evidence>
<feature type="region of interest" description="Disordered" evidence="2">
    <location>
        <begin position="464"/>
        <end position="492"/>
    </location>
</feature>
<feature type="compositionally biased region" description="Basic and acidic residues" evidence="2">
    <location>
        <begin position="724"/>
        <end position="745"/>
    </location>
</feature>
<feature type="region of interest" description="Disordered" evidence="2">
    <location>
        <begin position="57"/>
        <end position="83"/>
    </location>
</feature>
<accession>A0A484N3C4</accession>
<feature type="coiled-coil region" evidence="1">
    <location>
        <begin position="521"/>
        <end position="628"/>
    </location>
</feature>
<feature type="region of interest" description="Disordered" evidence="2">
    <location>
        <begin position="694"/>
        <end position="745"/>
    </location>
</feature>
<feature type="compositionally biased region" description="Basic residues" evidence="2">
    <location>
        <begin position="66"/>
        <end position="80"/>
    </location>
</feature>
<protein>
    <recommendedName>
        <fullName evidence="3">Transposase (putative) gypsy type domain-containing protein</fullName>
    </recommendedName>
</protein>
<gene>
    <name evidence="4" type="ORF">CCAM_LOCUS37577</name>
</gene>
<name>A0A484N3C4_9ASTE</name>